<dbReference type="Proteomes" id="UP000048984">
    <property type="component" value="Unassembled WGS sequence"/>
</dbReference>
<evidence type="ECO:0000256" key="2">
    <source>
        <dbReference type="SAM" id="MobiDB-lite"/>
    </source>
</evidence>
<name>A0A0P6VMV3_9HYPH</name>
<evidence type="ECO:0008006" key="5">
    <source>
        <dbReference type="Google" id="ProtNLM"/>
    </source>
</evidence>
<proteinExistence type="predicted"/>
<evidence type="ECO:0000256" key="1">
    <source>
        <dbReference type="ARBA" id="ARBA00023172"/>
    </source>
</evidence>
<dbReference type="GO" id="GO:0006310">
    <property type="term" value="P:DNA recombination"/>
    <property type="evidence" value="ECO:0007669"/>
    <property type="project" value="UniProtKB-KW"/>
</dbReference>
<reference evidence="3 4" key="2">
    <citation type="submission" date="2015-10" db="EMBL/GenBank/DDBJ databases">
        <title>Draft Genome Sequence of Prosthecomicrobium hirschii ATCC 27832.</title>
        <authorList>
            <person name="Daniel J."/>
            <person name="Givan S.A."/>
            <person name="Brun Y.V."/>
            <person name="Brown P.J."/>
        </authorList>
    </citation>
    <scope>NUCLEOTIDE SEQUENCE [LARGE SCALE GENOMIC DNA]</scope>
    <source>
        <strain evidence="3 4">16</strain>
    </source>
</reference>
<reference evidence="3 4" key="1">
    <citation type="submission" date="2015-09" db="EMBL/GenBank/DDBJ databases">
        <authorList>
            <person name="Jackson K.R."/>
            <person name="Lunt B.L."/>
            <person name="Fisher J.N.B."/>
            <person name="Gardner A.V."/>
            <person name="Bailey M.E."/>
            <person name="Deus L.M."/>
            <person name="Earl A.S."/>
            <person name="Gibby P.D."/>
            <person name="Hartmann K.A."/>
            <person name="Liu J.E."/>
            <person name="Manci A.M."/>
            <person name="Nielsen D.A."/>
            <person name="Solomon M.B."/>
            <person name="Breakwell D.P."/>
            <person name="Burnett S.H."/>
            <person name="Grose J.H."/>
        </authorList>
    </citation>
    <scope>NUCLEOTIDE SEQUENCE [LARGE SCALE GENOMIC DNA]</scope>
    <source>
        <strain evidence="3 4">16</strain>
    </source>
</reference>
<protein>
    <recommendedName>
        <fullName evidence="5">Tyr recombinase domain-containing protein</fullName>
    </recommendedName>
</protein>
<dbReference type="GO" id="GO:0015074">
    <property type="term" value="P:DNA integration"/>
    <property type="evidence" value="ECO:0007669"/>
    <property type="project" value="InterPro"/>
</dbReference>
<accession>A0A0P6VMV3</accession>
<dbReference type="Gene3D" id="1.10.443.10">
    <property type="entry name" value="Intergrase catalytic core"/>
    <property type="match status" value="1"/>
</dbReference>
<dbReference type="RefSeq" id="WP_054357718.1">
    <property type="nucleotide sequence ID" value="NZ_LJYW01000001.1"/>
</dbReference>
<keyword evidence="1" id="KW-0233">DNA recombination</keyword>
<dbReference type="GO" id="GO:0003677">
    <property type="term" value="F:DNA binding"/>
    <property type="evidence" value="ECO:0007669"/>
    <property type="project" value="InterPro"/>
</dbReference>
<dbReference type="STRING" id="665126.ABB55_04350"/>
<dbReference type="AlphaFoldDB" id="A0A0P6VMV3"/>
<organism evidence="3 4">
    <name type="scientific">Prosthecodimorpha hirschii</name>
    <dbReference type="NCBI Taxonomy" id="665126"/>
    <lineage>
        <taxon>Bacteria</taxon>
        <taxon>Pseudomonadati</taxon>
        <taxon>Pseudomonadota</taxon>
        <taxon>Alphaproteobacteria</taxon>
        <taxon>Hyphomicrobiales</taxon>
        <taxon>Ancalomicrobiaceae</taxon>
        <taxon>Prosthecodimorpha</taxon>
    </lineage>
</organism>
<dbReference type="InterPro" id="IPR013762">
    <property type="entry name" value="Integrase-like_cat_sf"/>
</dbReference>
<dbReference type="SUPFAM" id="SSF56349">
    <property type="entry name" value="DNA breaking-rejoining enzymes"/>
    <property type="match status" value="1"/>
</dbReference>
<dbReference type="EMBL" id="LJYW01000001">
    <property type="protein sequence ID" value="KPL51556.1"/>
    <property type="molecule type" value="Genomic_DNA"/>
</dbReference>
<evidence type="ECO:0000313" key="3">
    <source>
        <dbReference type="EMBL" id="KPL51556.1"/>
    </source>
</evidence>
<gene>
    <name evidence="3" type="ORF">ABB55_04350</name>
</gene>
<keyword evidence="4" id="KW-1185">Reference proteome</keyword>
<dbReference type="InterPro" id="IPR011010">
    <property type="entry name" value="DNA_brk_join_enz"/>
</dbReference>
<sequence>MKDGVIAVRLEKTGELVTIRMAPPLAATIAAGPTGDRTDIAGERRRTTTTEGFGNRFRDWCRAAGIDKSAHGIRKLAATTAAENGATASELDAMFGWSGGGIASIQTRAANRKRLGLAASNKLVGTDPENPIPSPNGQVRDSH</sequence>
<evidence type="ECO:0000313" key="4">
    <source>
        <dbReference type="Proteomes" id="UP000048984"/>
    </source>
</evidence>
<comment type="caution">
    <text evidence="3">The sequence shown here is derived from an EMBL/GenBank/DDBJ whole genome shotgun (WGS) entry which is preliminary data.</text>
</comment>
<feature type="region of interest" description="Disordered" evidence="2">
    <location>
        <begin position="120"/>
        <end position="143"/>
    </location>
</feature>